<keyword evidence="4" id="KW-0539">Nucleus</keyword>
<evidence type="ECO:0000256" key="2">
    <source>
        <dbReference type="ARBA" id="ARBA00022705"/>
    </source>
</evidence>
<evidence type="ECO:0000313" key="10">
    <source>
        <dbReference type="Proteomes" id="UP000807716"/>
    </source>
</evidence>
<dbReference type="Proteomes" id="UP000807716">
    <property type="component" value="Unassembled WGS sequence"/>
</dbReference>
<dbReference type="GO" id="GO:0031390">
    <property type="term" value="C:Ctf18 RFC-like complex"/>
    <property type="evidence" value="ECO:0007669"/>
    <property type="project" value="InterPro"/>
</dbReference>
<comment type="caution">
    <text evidence="9">The sequence shown here is derived from an EMBL/GenBank/DDBJ whole genome shotgun (WGS) entry which is preliminary data.</text>
</comment>
<name>A0A9P6UDG1_9FUNG</name>
<dbReference type="InterPro" id="IPR018607">
    <property type="entry name" value="Ctf8"/>
</dbReference>
<feature type="coiled-coil region" evidence="7">
    <location>
        <begin position="147"/>
        <end position="174"/>
    </location>
</feature>
<dbReference type="OrthoDB" id="121932at2759"/>
<evidence type="ECO:0000256" key="7">
    <source>
        <dbReference type="SAM" id="Coils"/>
    </source>
</evidence>
<keyword evidence="7" id="KW-0175">Coiled coil</keyword>
<feature type="compositionally biased region" description="Low complexity" evidence="8">
    <location>
        <begin position="119"/>
        <end position="128"/>
    </location>
</feature>
<accession>A0A9P6UDG1</accession>
<keyword evidence="10" id="KW-1185">Reference proteome</keyword>
<reference evidence="9" key="1">
    <citation type="journal article" date="2020" name="Fungal Divers.">
        <title>Resolving the Mortierellaceae phylogeny through synthesis of multi-gene phylogenetics and phylogenomics.</title>
        <authorList>
            <person name="Vandepol N."/>
            <person name="Liber J."/>
            <person name="Desiro A."/>
            <person name="Na H."/>
            <person name="Kennedy M."/>
            <person name="Barry K."/>
            <person name="Grigoriev I.V."/>
            <person name="Miller A.N."/>
            <person name="O'Donnell K."/>
            <person name="Stajich J.E."/>
            <person name="Bonito G."/>
        </authorList>
    </citation>
    <scope>NUCLEOTIDE SEQUENCE</scope>
    <source>
        <strain evidence="9">BC1065</strain>
    </source>
</reference>
<dbReference type="AlphaFoldDB" id="A0A9P6UDG1"/>
<dbReference type="Pfam" id="PF09696">
    <property type="entry name" value="Ctf8"/>
    <property type="match status" value="1"/>
</dbReference>
<dbReference type="EMBL" id="JAAAJB010000003">
    <property type="protein sequence ID" value="KAG0270558.1"/>
    <property type="molecule type" value="Genomic_DNA"/>
</dbReference>
<evidence type="ECO:0000256" key="1">
    <source>
        <dbReference type="ARBA" id="ARBA00004123"/>
    </source>
</evidence>
<evidence type="ECO:0000313" key="9">
    <source>
        <dbReference type="EMBL" id="KAG0270558.1"/>
    </source>
</evidence>
<keyword evidence="2" id="KW-0235">DNA replication</keyword>
<feature type="region of interest" description="Disordered" evidence="8">
    <location>
        <begin position="99"/>
        <end position="137"/>
    </location>
</feature>
<dbReference type="GO" id="GO:0003677">
    <property type="term" value="F:DNA binding"/>
    <property type="evidence" value="ECO:0007669"/>
    <property type="project" value="UniProtKB-KW"/>
</dbReference>
<gene>
    <name evidence="9" type="ORF">DFQ27_004270</name>
</gene>
<protein>
    <submittedName>
        <fullName evidence="9">Uncharacterized protein</fullName>
    </submittedName>
</protein>
<dbReference type="PANTHER" id="PTHR28605:SF1">
    <property type="entry name" value="CHROMOSOME TRANSMISSION FIDELITY FACTOR 8"/>
    <property type="match status" value="1"/>
</dbReference>
<dbReference type="GO" id="GO:0006260">
    <property type="term" value="P:DNA replication"/>
    <property type="evidence" value="ECO:0007669"/>
    <property type="project" value="UniProtKB-KW"/>
</dbReference>
<dbReference type="PANTHER" id="PTHR28605">
    <property type="entry name" value="CTF8, CHROMOSOME TRANSMISSION FIDELITY FACTOR 8 HOMOLOG (S. CEREVISIAE)"/>
    <property type="match status" value="1"/>
</dbReference>
<evidence type="ECO:0000256" key="6">
    <source>
        <dbReference type="ARBA" id="ARBA00038447"/>
    </source>
</evidence>
<evidence type="ECO:0000256" key="5">
    <source>
        <dbReference type="ARBA" id="ARBA00023306"/>
    </source>
</evidence>
<sequence>MVVVKIPTWTQQKDDTVQERRPSDGPLQVVVDSLDWKTTMLLEFQGTIRMDGASWNEQVLGNLSLVDGSNKAVFVIGNHRLEGKVVKLDRPLLLVRKNQKPTAEDLISPSSQPPPLPPSQQQEQNLSSRTGGQDMSMDLDPEEEALLRRAVDEMDQDNLQNRNINNNKEHLKNAAQTTKAISSAPPNNPPSGTEVDSRKGGDGTHAQPMDFRTIEYETVAVIRQKILFNAMPQAIIKEERRGLTIIKRGV</sequence>
<comment type="similarity">
    <text evidence="6">Belongs to the CTF8 family.</text>
</comment>
<organism evidence="9 10">
    <name type="scientific">Actinomortierella ambigua</name>
    <dbReference type="NCBI Taxonomy" id="1343610"/>
    <lineage>
        <taxon>Eukaryota</taxon>
        <taxon>Fungi</taxon>
        <taxon>Fungi incertae sedis</taxon>
        <taxon>Mucoromycota</taxon>
        <taxon>Mortierellomycotina</taxon>
        <taxon>Mortierellomycetes</taxon>
        <taxon>Mortierellales</taxon>
        <taxon>Mortierellaceae</taxon>
        <taxon>Actinomortierella</taxon>
    </lineage>
</organism>
<evidence type="ECO:0000256" key="8">
    <source>
        <dbReference type="SAM" id="MobiDB-lite"/>
    </source>
</evidence>
<dbReference type="GO" id="GO:0007064">
    <property type="term" value="P:mitotic sister chromatid cohesion"/>
    <property type="evidence" value="ECO:0007669"/>
    <property type="project" value="InterPro"/>
</dbReference>
<evidence type="ECO:0000256" key="3">
    <source>
        <dbReference type="ARBA" id="ARBA00023125"/>
    </source>
</evidence>
<feature type="region of interest" description="Disordered" evidence="8">
    <location>
        <begin position="175"/>
        <end position="209"/>
    </location>
</feature>
<comment type="subcellular location">
    <subcellularLocation>
        <location evidence="1">Nucleus</location>
    </subcellularLocation>
</comment>
<evidence type="ECO:0000256" key="4">
    <source>
        <dbReference type="ARBA" id="ARBA00023242"/>
    </source>
</evidence>
<proteinExistence type="inferred from homology"/>
<keyword evidence="3" id="KW-0238">DNA-binding</keyword>
<keyword evidence="5" id="KW-0131">Cell cycle</keyword>